<dbReference type="EMBL" id="QYAD01000001">
    <property type="protein sequence ID" value="MBL3688987.1"/>
    <property type="molecule type" value="Genomic_DNA"/>
</dbReference>
<dbReference type="InterPro" id="IPR037185">
    <property type="entry name" value="EmrE-like"/>
</dbReference>
<proteinExistence type="inferred from homology"/>
<evidence type="ECO:0000256" key="6">
    <source>
        <dbReference type="SAM" id="Phobius"/>
    </source>
</evidence>
<comment type="similarity">
    <text evidence="2">Belongs to the EamA transporter family.</text>
</comment>
<sequence>MTAAPTRAARGSGAATALTALAPMIWGTTYFVTTEFLPTGHPLFASLVRALPAGLVVLAATRVLPRGRWWWRSLVLGALFIGVFFPLLFVAAERLPGGVAATVGALQPIIVAVLARVMLGEAVAPARLAFGGLGVIGVALITLTPQARLDPIGILAALGTAVSLALGMILARRWGRPAGVGAVAFTGWQLTAGGLMLLVPALVFEGVPAQIDAPALGGYLWLALFGGLISYTLWFGGLGRISIAAASFLGLLSPVVAVAIDVLVLRAEFSGGQVVGLVLTLAALLGGALGGGRDAQRKKS</sequence>
<evidence type="ECO:0000313" key="9">
    <source>
        <dbReference type="Proteomes" id="UP001646141"/>
    </source>
</evidence>
<evidence type="ECO:0000256" key="2">
    <source>
        <dbReference type="ARBA" id="ARBA00007362"/>
    </source>
</evidence>
<feature type="transmembrane region" description="Helical" evidence="6">
    <location>
        <begin position="271"/>
        <end position="291"/>
    </location>
</feature>
<feature type="transmembrane region" description="Helical" evidence="6">
    <location>
        <begin position="73"/>
        <end position="92"/>
    </location>
</feature>
<feature type="transmembrane region" description="Helical" evidence="6">
    <location>
        <begin position="43"/>
        <end position="61"/>
    </location>
</feature>
<feature type="transmembrane region" description="Helical" evidence="6">
    <location>
        <begin position="183"/>
        <end position="204"/>
    </location>
</feature>
<dbReference type="SUPFAM" id="SSF103481">
    <property type="entry name" value="Multidrug resistance efflux transporter EmrE"/>
    <property type="match status" value="2"/>
</dbReference>
<accession>A0ABS1SLC5</accession>
<feature type="transmembrane region" description="Helical" evidence="6">
    <location>
        <begin position="98"/>
        <end position="119"/>
    </location>
</feature>
<evidence type="ECO:0000256" key="5">
    <source>
        <dbReference type="ARBA" id="ARBA00023136"/>
    </source>
</evidence>
<dbReference type="InterPro" id="IPR000620">
    <property type="entry name" value="EamA_dom"/>
</dbReference>
<keyword evidence="3 6" id="KW-0812">Transmembrane</keyword>
<feature type="domain" description="EamA" evidence="7">
    <location>
        <begin position="18"/>
        <end position="142"/>
    </location>
</feature>
<keyword evidence="9" id="KW-1185">Reference proteome</keyword>
<reference evidence="8 9" key="1">
    <citation type="submission" date="2018-09" db="EMBL/GenBank/DDBJ databases">
        <title>Comparative genomics of Leucobacter spp.</title>
        <authorList>
            <person name="Reis A.C."/>
            <person name="Kolvenbach B.A."/>
            <person name="Corvini P.F.X."/>
            <person name="Nunes O.C."/>
        </authorList>
    </citation>
    <scope>NUCLEOTIDE SEQUENCE [LARGE SCALE GENOMIC DNA]</scope>
    <source>
        <strain evidence="8 9">L-1</strain>
    </source>
</reference>
<dbReference type="PANTHER" id="PTHR32322">
    <property type="entry name" value="INNER MEMBRANE TRANSPORTER"/>
    <property type="match status" value="1"/>
</dbReference>
<dbReference type="Pfam" id="PF00892">
    <property type="entry name" value="EamA"/>
    <property type="match status" value="2"/>
</dbReference>
<keyword evidence="4 6" id="KW-1133">Transmembrane helix</keyword>
<comment type="caution">
    <text evidence="8">The sequence shown here is derived from an EMBL/GenBank/DDBJ whole genome shotgun (WGS) entry which is preliminary data.</text>
</comment>
<evidence type="ECO:0000256" key="3">
    <source>
        <dbReference type="ARBA" id="ARBA00022692"/>
    </source>
</evidence>
<organism evidence="8 9">
    <name type="scientific">Leucobacter chromiireducens subsp. chromiireducens</name>
    <dbReference type="NCBI Taxonomy" id="660067"/>
    <lineage>
        <taxon>Bacteria</taxon>
        <taxon>Bacillati</taxon>
        <taxon>Actinomycetota</taxon>
        <taxon>Actinomycetes</taxon>
        <taxon>Micrococcales</taxon>
        <taxon>Microbacteriaceae</taxon>
        <taxon>Leucobacter</taxon>
    </lineage>
</organism>
<comment type="subcellular location">
    <subcellularLocation>
        <location evidence="1">Membrane</location>
        <topology evidence="1">Multi-pass membrane protein</topology>
    </subcellularLocation>
</comment>
<evidence type="ECO:0000256" key="4">
    <source>
        <dbReference type="ARBA" id="ARBA00022989"/>
    </source>
</evidence>
<evidence type="ECO:0000313" key="8">
    <source>
        <dbReference type="EMBL" id="MBL3688987.1"/>
    </source>
</evidence>
<feature type="transmembrane region" description="Helical" evidence="6">
    <location>
        <begin position="243"/>
        <end position="265"/>
    </location>
</feature>
<feature type="transmembrane region" description="Helical" evidence="6">
    <location>
        <begin position="152"/>
        <end position="171"/>
    </location>
</feature>
<keyword evidence="5 6" id="KW-0472">Membrane</keyword>
<dbReference type="RefSeq" id="WP_202381516.1">
    <property type="nucleotide sequence ID" value="NZ_BAAAMA010000004.1"/>
</dbReference>
<gene>
    <name evidence="8" type="ORF">D3226_03320</name>
</gene>
<dbReference type="InterPro" id="IPR050638">
    <property type="entry name" value="AA-Vitamin_Transporters"/>
</dbReference>
<dbReference type="Gene3D" id="1.10.3730.20">
    <property type="match status" value="1"/>
</dbReference>
<name>A0ABS1SLC5_9MICO</name>
<dbReference type="PANTHER" id="PTHR32322:SF2">
    <property type="entry name" value="EAMA DOMAIN-CONTAINING PROTEIN"/>
    <property type="match status" value="1"/>
</dbReference>
<feature type="domain" description="EamA" evidence="7">
    <location>
        <begin position="152"/>
        <end position="285"/>
    </location>
</feature>
<feature type="transmembrane region" description="Helical" evidence="6">
    <location>
        <begin position="216"/>
        <end position="236"/>
    </location>
</feature>
<evidence type="ECO:0000259" key="7">
    <source>
        <dbReference type="Pfam" id="PF00892"/>
    </source>
</evidence>
<evidence type="ECO:0000256" key="1">
    <source>
        <dbReference type="ARBA" id="ARBA00004141"/>
    </source>
</evidence>
<dbReference type="Proteomes" id="UP001646141">
    <property type="component" value="Unassembled WGS sequence"/>
</dbReference>
<feature type="transmembrane region" description="Helical" evidence="6">
    <location>
        <begin position="126"/>
        <end position="146"/>
    </location>
</feature>
<protein>
    <submittedName>
        <fullName evidence="8">EamA family transporter</fullName>
    </submittedName>
</protein>